<keyword evidence="7" id="KW-0472">Membrane</keyword>
<reference evidence="9 10" key="1">
    <citation type="journal article" date="2012" name="Genet. Mol. Biol.">
        <title>Analysis of 16S rRNA and mxaF genes revealing insights into Methylobacterium niche-specific plant association.</title>
        <authorList>
            <person name="Dourado M.N."/>
            <person name="Andreote F.D."/>
            <person name="Dini-Andreote F."/>
            <person name="Conti R."/>
            <person name="Araujo J.M."/>
            <person name="Araujo W.L."/>
        </authorList>
    </citation>
    <scope>NUCLEOTIDE SEQUENCE [LARGE SCALE GENOMIC DNA]</scope>
    <source>
        <strain evidence="9 10">TC3-10</strain>
    </source>
</reference>
<evidence type="ECO:0000256" key="6">
    <source>
        <dbReference type="ARBA" id="ARBA00023014"/>
    </source>
</evidence>
<evidence type="ECO:0000256" key="1">
    <source>
        <dbReference type="ARBA" id="ARBA00022448"/>
    </source>
</evidence>
<keyword evidence="1" id="KW-0813">Transport</keyword>
<dbReference type="Proteomes" id="UP001355206">
    <property type="component" value="Unassembled WGS sequence"/>
</dbReference>
<evidence type="ECO:0000256" key="5">
    <source>
        <dbReference type="ARBA" id="ARBA00023004"/>
    </source>
</evidence>
<proteinExistence type="predicted"/>
<dbReference type="EMBL" id="MLCA01000007">
    <property type="protein sequence ID" value="MEE7491563.1"/>
    <property type="molecule type" value="Genomic_DNA"/>
</dbReference>
<keyword evidence="5" id="KW-0408">Iron</keyword>
<dbReference type="InterPro" id="IPR017900">
    <property type="entry name" value="4Fe4S_Fe_S_CS"/>
</dbReference>
<keyword evidence="10" id="KW-1185">Reference proteome</keyword>
<accession>A0ABU7TPK5</accession>
<feature type="transmembrane region" description="Helical" evidence="7">
    <location>
        <begin position="373"/>
        <end position="391"/>
    </location>
</feature>
<keyword evidence="2" id="KW-0004">4Fe-4S</keyword>
<evidence type="ECO:0000256" key="3">
    <source>
        <dbReference type="ARBA" id="ARBA00022723"/>
    </source>
</evidence>
<dbReference type="Pfam" id="PF11614">
    <property type="entry name" value="FixG_C"/>
    <property type="match status" value="1"/>
</dbReference>
<evidence type="ECO:0000256" key="4">
    <source>
        <dbReference type="ARBA" id="ARBA00022982"/>
    </source>
</evidence>
<dbReference type="Pfam" id="PF13746">
    <property type="entry name" value="Fer4_18"/>
    <property type="match status" value="1"/>
</dbReference>
<evidence type="ECO:0000256" key="7">
    <source>
        <dbReference type="SAM" id="Phobius"/>
    </source>
</evidence>
<dbReference type="PANTHER" id="PTHR30176">
    <property type="entry name" value="FERREDOXIN-TYPE PROTEIN NAPH"/>
    <property type="match status" value="1"/>
</dbReference>
<organism evidence="9 10">
    <name type="scientific">Methylobacterium oryzae</name>
    <dbReference type="NCBI Taxonomy" id="334852"/>
    <lineage>
        <taxon>Bacteria</taxon>
        <taxon>Pseudomonadati</taxon>
        <taxon>Pseudomonadota</taxon>
        <taxon>Alphaproteobacteria</taxon>
        <taxon>Hyphomicrobiales</taxon>
        <taxon>Methylobacteriaceae</taxon>
        <taxon>Methylobacterium</taxon>
    </lineage>
</organism>
<dbReference type="RefSeq" id="WP_331302251.1">
    <property type="nucleotide sequence ID" value="NZ_MLCA01000007.1"/>
</dbReference>
<dbReference type="InterPro" id="IPR032879">
    <property type="entry name" value="FixG_C"/>
</dbReference>
<gene>
    <name evidence="9" type="primary">ccoG</name>
    <name evidence="9" type="ORF">MOTC310_14255</name>
</gene>
<keyword evidence="6" id="KW-0411">Iron-sulfur</keyword>
<protein>
    <submittedName>
        <fullName evidence="9">Cytochrome c oxidase accessory protein CcoG</fullName>
    </submittedName>
</protein>
<dbReference type="PROSITE" id="PS00198">
    <property type="entry name" value="4FE4S_FER_1"/>
    <property type="match status" value="1"/>
</dbReference>
<dbReference type="PANTHER" id="PTHR30176:SF3">
    <property type="entry name" value="FERREDOXIN-TYPE PROTEIN NAPH"/>
    <property type="match status" value="1"/>
</dbReference>
<dbReference type="InterPro" id="IPR017896">
    <property type="entry name" value="4Fe4S_Fe-S-bd"/>
</dbReference>
<feature type="transmembrane region" description="Helical" evidence="7">
    <location>
        <begin position="115"/>
        <end position="136"/>
    </location>
</feature>
<keyword evidence="3" id="KW-0479">Metal-binding</keyword>
<feature type="transmembrane region" description="Helical" evidence="7">
    <location>
        <begin position="190"/>
        <end position="207"/>
    </location>
</feature>
<keyword evidence="7" id="KW-1133">Transmembrane helix</keyword>
<dbReference type="InterPro" id="IPR051684">
    <property type="entry name" value="Electron_Trans/Redox"/>
</dbReference>
<evidence type="ECO:0000259" key="8">
    <source>
        <dbReference type="PROSITE" id="PS51379"/>
    </source>
</evidence>
<dbReference type="NCBIfam" id="TIGR02745">
    <property type="entry name" value="ccoG_rdxA_fixG"/>
    <property type="match status" value="1"/>
</dbReference>
<comment type="caution">
    <text evidence="9">The sequence shown here is derived from an EMBL/GenBank/DDBJ whole genome shotgun (WGS) entry which is preliminary data.</text>
</comment>
<name>A0ABU7TPK5_9HYPH</name>
<keyword evidence="7" id="KW-0812">Transmembrane</keyword>
<feature type="transmembrane region" description="Helical" evidence="7">
    <location>
        <begin position="63"/>
        <end position="81"/>
    </location>
</feature>
<dbReference type="PROSITE" id="PS51379">
    <property type="entry name" value="4FE4S_FER_2"/>
    <property type="match status" value="1"/>
</dbReference>
<dbReference type="Pfam" id="PF12801">
    <property type="entry name" value="Fer4_5"/>
    <property type="match status" value="1"/>
</dbReference>
<dbReference type="InterPro" id="IPR014116">
    <property type="entry name" value="Cyt_c_oxidase_cbb3_FixG"/>
</dbReference>
<keyword evidence="4" id="KW-0249">Electron transport</keyword>
<evidence type="ECO:0000256" key="2">
    <source>
        <dbReference type="ARBA" id="ARBA00022485"/>
    </source>
</evidence>
<evidence type="ECO:0000313" key="9">
    <source>
        <dbReference type="EMBL" id="MEE7491563.1"/>
    </source>
</evidence>
<dbReference type="InterPro" id="IPR013783">
    <property type="entry name" value="Ig-like_fold"/>
</dbReference>
<dbReference type="Gene3D" id="2.60.40.10">
    <property type="entry name" value="Immunoglobulins"/>
    <property type="match status" value="1"/>
</dbReference>
<sequence>MPLAERTGPPAAAGSAPAPIHAGRAKKFGAAATRAAIPAVNGSLYAARTKIQPQSVRGTFRRIKWIVLAVALGVYYLTPFVRWPRGAGEPSQAVLLDLDKGRFYFFSIELWPQDVTYVMGLLILAALILFLMNAVAGRVWCGYLCPQTVWTDLFLAVERLVEGDRRARLRLDAAPWSMEKIALRTMKHSIWLLVAWWTGGAWVLYFADAPTLVVQLATFQAPAPAYVAILTLTATTYLLAGHMREQVCTYMCPWPRIQAALTDEHALNILYRNDRGEPRVSAKKTAALRAAGQPAGDCVDCFACVTACPAGIDIRDGLQMDCIQCGLCIDACDTVMGRLGRPAGLIGYDTEANCRSRAAGRGPVSRIVRPRTILYATLIAGVGGFMLYSLATRSFTTLSVLHDRNPQFVTLSDGSIRNGFTLRVLNKRPAERRFALAVDGVADARVEVVGGTPEDLPVPSNGTQEFRILIFSPPGRTAQTSDLSFAIADPASGETAHARDYFKAP</sequence>
<feature type="domain" description="4Fe-4S ferredoxin-type" evidence="8">
    <location>
        <begin position="288"/>
        <end position="317"/>
    </location>
</feature>
<feature type="transmembrane region" description="Helical" evidence="7">
    <location>
        <begin position="219"/>
        <end position="240"/>
    </location>
</feature>
<dbReference type="SUPFAM" id="SSF54862">
    <property type="entry name" value="4Fe-4S ferredoxins"/>
    <property type="match status" value="1"/>
</dbReference>
<evidence type="ECO:0000313" key="10">
    <source>
        <dbReference type="Proteomes" id="UP001355206"/>
    </source>
</evidence>